<feature type="region of interest" description="Disordered" evidence="1">
    <location>
        <begin position="136"/>
        <end position="162"/>
    </location>
</feature>
<dbReference type="EMBL" id="LR877166">
    <property type="protein sequence ID" value="CAD2221666.1"/>
    <property type="molecule type" value="Genomic_DNA"/>
</dbReference>
<evidence type="ECO:0000256" key="1">
    <source>
        <dbReference type="SAM" id="MobiDB-lite"/>
    </source>
</evidence>
<dbReference type="InterPro" id="IPR002073">
    <property type="entry name" value="PDEase_catalytic_dom"/>
</dbReference>
<protein>
    <submittedName>
        <fullName evidence="3">3'5'-cyclic nucleotide phosphodiesterase, putative</fullName>
    </submittedName>
</protein>
<feature type="compositionally biased region" description="Acidic residues" evidence="1">
    <location>
        <begin position="467"/>
        <end position="476"/>
    </location>
</feature>
<dbReference type="Pfam" id="PF00233">
    <property type="entry name" value="PDEase_I"/>
    <property type="match status" value="1"/>
</dbReference>
<feature type="compositionally biased region" description="Low complexity" evidence="1">
    <location>
        <begin position="675"/>
        <end position="688"/>
    </location>
</feature>
<dbReference type="PANTHER" id="PTHR20916">
    <property type="entry name" value="CYSTEINE AND GLYCINE-RICH PROTEIN 2 BINDING PROTEIN"/>
    <property type="match status" value="1"/>
</dbReference>
<sequence>MNVLLRYEFVQDYNISIPRLYNFFKKIETDFFKNENPYHNFIHASDVIVAAHQFLTKVEAANFSDLELFSFLFSSIVMHIGHCGLHNKYINLEQHVYSFFVKGNYNSPQESIALCIMFLLLHPSDDKREDERTDFLPNVFDHNNNNNNNNHDEDVPDREEPCESSADMIKISHNMSLLLNQNNNNVEKIKDFITFAHPPTSEEDDSVRVSSKSRSNNHYPQNNNDNVFSTNNTSNASHTLFGLDSNTSQNNNNNNNTNNNNNNKWTIQRQNLFFEMVSELVLATDERNGHQVREGLRHIAVQHHLQHGCCCQNQNNNNNKNAVCMHCCAYVTDADIPALLKGVLCFLDFSHLYRNYNTFLVGTVLHMTEVYREDDHHGRWMQNNQNNNNLSFNNNNNPESMNNTNYVPENESDVEKMKMKTSSHEDNNKHNLTQVSSESGLRASYNRVRSVHTARETRKQTRAFLDDVSDDDEEEYSTGNNTRNNTITENNNHHENRNDQNSSTTEAPHFLPEIKPTDSVRESTNELLFFTNNNNNNQNENMALMQKYTESGVPPLQSLLRESTPKEGKEIILDDDILLPIDLNNHNKIMQNVSFVEDPNTISKSWREDVFHSQDITQRLTALQNSTNFENNNNINNNNLKMEKSIDAFGNNIYNSPPPISKQKRDTLSPEHFQNKNNKNHQNNNNNKKNTDYFPLMGYGRDIVVVALEDLYFPYLEVIQCYLPSEWSSQSHENYDTLLKNLPSSTEFDAWVHLALGENVNNNENDFENNNNNESKEATRQSLQEMISIIRECCPIEGTYKITEFEKNVAKEIVKYNNDRLMEELTKL</sequence>
<feature type="compositionally biased region" description="Low complexity" evidence="1">
    <location>
        <begin position="250"/>
        <end position="263"/>
    </location>
</feature>
<name>A0A7G2CP87_9TRYP</name>
<dbReference type="Gene3D" id="1.10.1300.10">
    <property type="entry name" value="3'5'-cyclic nucleotide phosphodiesterase, catalytic domain"/>
    <property type="match status" value="1"/>
</dbReference>
<proteinExistence type="predicted"/>
<gene>
    <name evidence="3" type="ORF">ADEAN_000919800</name>
</gene>
<feature type="region of interest" description="Disordered" evidence="1">
    <location>
        <begin position="197"/>
        <end position="263"/>
    </location>
</feature>
<accession>A0A7G2CP87</accession>
<keyword evidence="4" id="KW-1185">Reference proteome</keyword>
<feature type="compositionally biased region" description="Polar residues" evidence="1">
    <location>
        <begin position="430"/>
        <end position="439"/>
    </location>
</feature>
<dbReference type="VEuPathDB" id="TriTrypDB:ADEAN_000919800"/>
<feature type="compositionally biased region" description="Low complexity" evidence="1">
    <location>
        <begin position="208"/>
        <end position="235"/>
    </location>
</feature>
<dbReference type="GO" id="GO:0007165">
    <property type="term" value="P:signal transduction"/>
    <property type="evidence" value="ECO:0007669"/>
    <property type="project" value="InterPro"/>
</dbReference>
<dbReference type="SUPFAM" id="SSF109604">
    <property type="entry name" value="HD-domain/PDEase-like"/>
    <property type="match status" value="1"/>
</dbReference>
<dbReference type="PROSITE" id="PS51845">
    <property type="entry name" value="PDEASE_I_2"/>
    <property type="match status" value="1"/>
</dbReference>
<dbReference type="AlphaFoldDB" id="A0A7G2CP87"/>
<feature type="compositionally biased region" description="Basic and acidic residues" evidence="1">
    <location>
        <begin position="413"/>
        <end position="429"/>
    </location>
</feature>
<dbReference type="Proteomes" id="UP000515908">
    <property type="component" value="Chromosome 22"/>
</dbReference>
<reference evidence="3 4" key="1">
    <citation type="submission" date="2020-08" db="EMBL/GenBank/DDBJ databases">
        <authorList>
            <person name="Newling K."/>
            <person name="Davey J."/>
            <person name="Forrester S."/>
        </authorList>
    </citation>
    <scope>NUCLEOTIDE SEQUENCE [LARGE SCALE GENOMIC DNA]</scope>
    <source>
        <strain evidence="4">Crithidia deanei Carvalho (ATCC PRA-265)</strain>
    </source>
</reference>
<feature type="compositionally biased region" description="Basic and acidic residues" evidence="1">
    <location>
        <begin position="150"/>
        <end position="161"/>
    </location>
</feature>
<evidence type="ECO:0000259" key="2">
    <source>
        <dbReference type="PROSITE" id="PS51845"/>
    </source>
</evidence>
<evidence type="ECO:0000313" key="4">
    <source>
        <dbReference type="Proteomes" id="UP000515908"/>
    </source>
</evidence>
<dbReference type="PANTHER" id="PTHR20916:SF18">
    <property type="entry name" value="IPT_TIG DOMAIN-CONTAINING PROTEIN"/>
    <property type="match status" value="1"/>
</dbReference>
<feature type="compositionally biased region" description="Low complexity" evidence="1">
    <location>
        <begin position="480"/>
        <end position="490"/>
    </location>
</feature>
<feature type="region of interest" description="Disordered" evidence="1">
    <location>
        <begin position="411"/>
        <end position="512"/>
    </location>
</feature>
<feature type="domain" description="PDEase" evidence="2">
    <location>
        <begin position="1"/>
        <end position="89"/>
    </location>
</feature>
<evidence type="ECO:0000313" key="3">
    <source>
        <dbReference type="EMBL" id="CAD2221666.1"/>
    </source>
</evidence>
<dbReference type="InterPro" id="IPR036971">
    <property type="entry name" value="PDEase_catalytic_dom_sf"/>
</dbReference>
<organism evidence="3 4">
    <name type="scientific">Angomonas deanei</name>
    <dbReference type="NCBI Taxonomy" id="59799"/>
    <lineage>
        <taxon>Eukaryota</taxon>
        <taxon>Discoba</taxon>
        <taxon>Euglenozoa</taxon>
        <taxon>Kinetoplastea</taxon>
        <taxon>Metakinetoplastina</taxon>
        <taxon>Trypanosomatida</taxon>
        <taxon>Trypanosomatidae</taxon>
        <taxon>Strigomonadinae</taxon>
        <taxon>Angomonas</taxon>
    </lineage>
</organism>
<feature type="region of interest" description="Disordered" evidence="1">
    <location>
        <begin position="654"/>
        <end position="689"/>
    </location>
</feature>
<dbReference type="GO" id="GO:0004114">
    <property type="term" value="F:3',5'-cyclic-nucleotide phosphodiesterase activity"/>
    <property type="evidence" value="ECO:0007669"/>
    <property type="project" value="InterPro"/>
</dbReference>